<dbReference type="EMBL" id="UEGS01000001">
    <property type="protein sequence ID" value="SRX83965.1"/>
    <property type="molecule type" value="Genomic_DNA"/>
</dbReference>
<protein>
    <submittedName>
        <fullName evidence="2">Pyridoxamine 5'-phosphate oxidase-like FMN-binding protein [Niastella koreensis GR20-10]</fullName>
    </submittedName>
</protein>
<dbReference type="AlphaFoldDB" id="A0A375YS16"/>
<evidence type="ECO:0000256" key="1">
    <source>
        <dbReference type="SAM" id="MobiDB-lite"/>
    </source>
</evidence>
<dbReference type="PANTHER" id="PTHR34071">
    <property type="entry name" value="5-NITROIMIDAZOLE ANTIBIOTICS RESISTANCE PROTEIN, NIMA-FAMILY-RELATED PROTEIN-RELATED"/>
    <property type="match status" value="1"/>
</dbReference>
<dbReference type="InterPro" id="IPR012349">
    <property type="entry name" value="Split_barrel_FMN-bd"/>
</dbReference>
<dbReference type="SUPFAM" id="SSF50475">
    <property type="entry name" value="FMN-binding split barrel"/>
    <property type="match status" value="1"/>
</dbReference>
<evidence type="ECO:0000313" key="2">
    <source>
        <dbReference type="EMBL" id="SRX83965.1"/>
    </source>
</evidence>
<dbReference type="InterPro" id="IPR024747">
    <property type="entry name" value="Pyridox_Oxase-rel"/>
</dbReference>
<dbReference type="Pfam" id="PF12900">
    <property type="entry name" value="Pyridox_ox_2"/>
    <property type="match status" value="1"/>
</dbReference>
<keyword evidence="3" id="KW-1185">Reference proteome</keyword>
<dbReference type="RefSeq" id="WP_083144556.1">
    <property type="nucleotide sequence ID" value="NZ_MVID01000016.1"/>
</dbReference>
<accession>A0A375YS16</accession>
<sequence>MLGTLARDDIEELLSTEAVGRIGCIHEGRPYVVPICYVYQDGAIYAHTTEGMKWQAMRAHPDVCFEVEHVDTLNAWRSVIAWGRVEELDGADAEHGLRLLIDRLTPLLRPGASSGTPPPTHGTAGHAAVYRIRLSEKTGRYESPDAGAPTATSSR</sequence>
<name>A0A375YS16_MYCPF</name>
<evidence type="ECO:0000313" key="3">
    <source>
        <dbReference type="Proteomes" id="UP000252008"/>
    </source>
</evidence>
<dbReference type="STRING" id="39692.BST38_17170"/>
<organism evidence="2 3">
    <name type="scientific">Mycolicibacterium parafortuitum</name>
    <name type="common">Mycobacterium parafortuitum</name>
    <dbReference type="NCBI Taxonomy" id="39692"/>
    <lineage>
        <taxon>Bacteria</taxon>
        <taxon>Bacillati</taxon>
        <taxon>Actinomycetota</taxon>
        <taxon>Actinomycetes</taxon>
        <taxon>Mycobacteriales</taxon>
        <taxon>Mycobacteriaceae</taxon>
        <taxon>Mycolicibacterium</taxon>
    </lineage>
</organism>
<reference evidence="2 3" key="1">
    <citation type="submission" date="2018-05" db="EMBL/GenBank/DDBJ databases">
        <authorList>
            <consortium name="IHU Genomes"/>
        </authorList>
    </citation>
    <scope>NUCLEOTIDE SEQUENCE [LARGE SCALE GENOMIC DNA]</scope>
    <source>
        <strain evidence="2 3">P7335</strain>
    </source>
</reference>
<gene>
    <name evidence="2" type="ORF">MPP7335_05750</name>
</gene>
<dbReference type="PANTHER" id="PTHR34071:SF2">
    <property type="entry name" value="FLAVIN-NUCLEOTIDE-BINDING PROTEIN"/>
    <property type="match status" value="1"/>
</dbReference>
<dbReference type="Proteomes" id="UP000252008">
    <property type="component" value="Unassembled WGS sequence"/>
</dbReference>
<proteinExistence type="predicted"/>
<feature type="region of interest" description="Disordered" evidence="1">
    <location>
        <begin position="135"/>
        <end position="155"/>
    </location>
</feature>
<dbReference type="Gene3D" id="2.30.110.10">
    <property type="entry name" value="Electron Transport, Fmn-binding Protein, Chain A"/>
    <property type="match status" value="1"/>
</dbReference>